<dbReference type="EMBL" id="JARLKY010000043">
    <property type="protein sequence ID" value="MEC0228953.1"/>
    <property type="molecule type" value="Genomic_DNA"/>
</dbReference>
<evidence type="ECO:0000256" key="7">
    <source>
        <dbReference type="SAM" id="Phobius"/>
    </source>
</evidence>
<dbReference type="PANTHER" id="PTHR23522">
    <property type="entry name" value="BLL5896 PROTEIN"/>
    <property type="match status" value="1"/>
</dbReference>
<feature type="transmembrane region" description="Helical" evidence="7">
    <location>
        <begin position="56"/>
        <end position="79"/>
    </location>
</feature>
<dbReference type="InterPro" id="IPR036259">
    <property type="entry name" value="MFS_trans_sf"/>
</dbReference>
<keyword evidence="10" id="KW-1185">Reference proteome</keyword>
<keyword evidence="3" id="KW-1003">Cell membrane</keyword>
<reference evidence="9 10" key="1">
    <citation type="submission" date="2023-03" db="EMBL/GenBank/DDBJ databases">
        <title>Bacillus Genome Sequencing.</title>
        <authorList>
            <person name="Dunlap C."/>
        </authorList>
    </citation>
    <scope>NUCLEOTIDE SEQUENCE [LARGE SCALE GENOMIC DNA]</scope>
    <source>
        <strain evidence="9 10">BD-533</strain>
    </source>
</reference>
<evidence type="ECO:0000259" key="8">
    <source>
        <dbReference type="Pfam" id="PF12832"/>
    </source>
</evidence>
<dbReference type="SUPFAM" id="SSF103473">
    <property type="entry name" value="MFS general substrate transporter"/>
    <property type="match status" value="1"/>
</dbReference>
<evidence type="ECO:0000256" key="5">
    <source>
        <dbReference type="ARBA" id="ARBA00022989"/>
    </source>
</evidence>
<gene>
    <name evidence="9" type="ORF">P4I72_17635</name>
</gene>
<comment type="subcellular location">
    <subcellularLocation>
        <location evidence="1">Cell membrane</location>
        <topology evidence="1">Multi-pass membrane protein</topology>
    </subcellularLocation>
</comment>
<feature type="transmembrane region" description="Helical" evidence="7">
    <location>
        <begin position="6"/>
        <end position="25"/>
    </location>
</feature>
<dbReference type="Gene3D" id="1.20.1250.20">
    <property type="entry name" value="MFS general substrate transporter like domains"/>
    <property type="match status" value="1"/>
</dbReference>
<dbReference type="Proteomes" id="UP001338137">
    <property type="component" value="Unassembled WGS sequence"/>
</dbReference>
<evidence type="ECO:0000256" key="4">
    <source>
        <dbReference type="ARBA" id="ARBA00022692"/>
    </source>
</evidence>
<evidence type="ECO:0000256" key="2">
    <source>
        <dbReference type="ARBA" id="ARBA00022448"/>
    </source>
</evidence>
<dbReference type="PANTHER" id="PTHR23522:SF4">
    <property type="entry name" value="NUCLEOSIDE PERMEASE NUPG-RELATED"/>
    <property type="match status" value="1"/>
</dbReference>
<dbReference type="RefSeq" id="WP_326073112.1">
    <property type="nucleotide sequence ID" value="NZ_JARLKY010000043.1"/>
</dbReference>
<accession>A0ABU6G458</accession>
<keyword evidence="5 7" id="KW-1133">Transmembrane helix</keyword>
<organism evidence="9 10">
    <name type="scientific">Paenibacillus alba</name>
    <dbReference type="NCBI Taxonomy" id="1197127"/>
    <lineage>
        <taxon>Bacteria</taxon>
        <taxon>Bacillati</taxon>
        <taxon>Bacillota</taxon>
        <taxon>Bacilli</taxon>
        <taxon>Bacillales</taxon>
        <taxon>Paenibacillaceae</taxon>
        <taxon>Paenibacillus</taxon>
    </lineage>
</organism>
<feature type="transmembrane region" description="Helical" evidence="7">
    <location>
        <begin position="120"/>
        <end position="144"/>
    </location>
</feature>
<comment type="caution">
    <text evidence="9">The sequence shown here is derived from an EMBL/GenBank/DDBJ whole genome shotgun (WGS) entry which is preliminary data.</text>
</comment>
<evidence type="ECO:0000256" key="6">
    <source>
        <dbReference type="ARBA" id="ARBA00023136"/>
    </source>
</evidence>
<keyword evidence="2" id="KW-0813">Transport</keyword>
<evidence type="ECO:0000256" key="1">
    <source>
        <dbReference type="ARBA" id="ARBA00004651"/>
    </source>
</evidence>
<protein>
    <submittedName>
        <fullName evidence="9">MFS transporter</fullName>
    </submittedName>
</protein>
<keyword evidence="6 7" id="KW-0472">Membrane</keyword>
<feature type="transmembrane region" description="Helical" evidence="7">
    <location>
        <begin position="32"/>
        <end position="50"/>
    </location>
</feature>
<sequence length="149" mass="16661">MGEVANIPYFYWVLWIFPFALLAFINYHELTLLGIASTLYTIRWILYIFITDSWVLIAMQVTHMLTFAVLWIVAVQYVVRLLPEQFGSTGQSILAMVFMGLARIIGGSIGGWLSEEWGGASMYVFATLMSAAAASLFLGTQAFVRGKNT</sequence>
<proteinExistence type="predicted"/>
<feature type="domain" description="Major facilitator superfamily associated" evidence="8">
    <location>
        <begin position="29"/>
        <end position="122"/>
    </location>
</feature>
<keyword evidence="4 7" id="KW-0812">Transmembrane</keyword>
<feature type="transmembrane region" description="Helical" evidence="7">
    <location>
        <begin position="91"/>
        <end position="114"/>
    </location>
</feature>
<evidence type="ECO:0000313" key="9">
    <source>
        <dbReference type="EMBL" id="MEC0228953.1"/>
    </source>
</evidence>
<name>A0ABU6G458_9BACL</name>
<dbReference type="Pfam" id="PF12832">
    <property type="entry name" value="MFS_1_like"/>
    <property type="match status" value="1"/>
</dbReference>
<evidence type="ECO:0000313" key="10">
    <source>
        <dbReference type="Proteomes" id="UP001338137"/>
    </source>
</evidence>
<dbReference type="InterPro" id="IPR024989">
    <property type="entry name" value="MFS_assoc_dom"/>
</dbReference>
<evidence type="ECO:0000256" key="3">
    <source>
        <dbReference type="ARBA" id="ARBA00022475"/>
    </source>
</evidence>